<feature type="binding site" evidence="7">
    <location>
        <begin position="180"/>
        <end position="183"/>
    </location>
    <ligand>
        <name>substrate</name>
    </ligand>
</feature>
<keyword evidence="3 7" id="KW-0547">Nucleotide-binding</keyword>
<feature type="active site" description="Proton acceptor" evidence="7">
    <location>
        <position position="69"/>
    </location>
</feature>
<evidence type="ECO:0000313" key="9">
    <source>
        <dbReference type="Proteomes" id="UP000321595"/>
    </source>
</evidence>
<dbReference type="GO" id="GO:0035870">
    <property type="term" value="F:dITP diphosphatase activity"/>
    <property type="evidence" value="ECO:0007669"/>
    <property type="project" value="UniProtKB-UniRule"/>
</dbReference>
<comment type="catalytic activity">
    <reaction evidence="7">
        <text>ITP + H2O = IMP + diphosphate + H(+)</text>
        <dbReference type="Rhea" id="RHEA:29399"/>
        <dbReference type="ChEBI" id="CHEBI:15377"/>
        <dbReference type="ChEBI" id="CHEBI:15378"/>
        <dbReference type="ChEBI" id="CHEBI:33019"/>
        <dbReference type="ChEBI" id="CHEBI:58053"/>
        <dbReference type="ChEBI" id="CHEBI:61402"/>
        <dbReference type="EC" id="3.6.1.66"/>
    </reaction>
</comment>
<feature type="binding site" evidence="7">
    <location>
        <position position="69"/>
    </location>
    <ligand>
        <name>Mg(2+)</name>
        <dbReference type="ChEBI" id="CHEBI:18420"/>
    </ligand>
</feature>
<evidence type="ECO:0000256" key="1">
    <source>
        <dbReference type="ARBA" id="ARBA00008023"/>
    </source>
</evidence>
<evidence type="ECO:0000313" key="8">
    <source>
        <dbReference type="EMBL" id="QED28741.1"/>
    </source>
</evidence>
<comment type="function">
    <text evidence="7">Pyrophosphatase that catalyzes the hydrolysis of nucleoside triphosphates to their monophosphate derivatives, with a high preference for the non-canonical purine nucleotides XTP (xanthosine triphosphate), dITP (deoxyinosine triphosphate) and ITP. Seems to function as a house-cleaning enzyme that removes non-canonical purine nucleotides from the nucleotide pool, thus preventing their incorporation into DNA/RNA and avoiding chromosomal lesions.</text>
</comment>
<keyword evidence="9" id="KW-1185">Reference proteome</keyword>
<dbReference type="GO" id="GO:0000166">
    <property type="term" value="F:nucleotide binding"/>
    <property type="evidence" value="ECO:0007669"/>
    <property type="project" value="UniProtKB-KW"/>
</dbReference>
<evidence type="ECO:0000256" key="7">
    <source>
        <dbReference type="HAMAP-Rule" id="MF_01405"/>
    </source>
</evidence>
<dbReference type="EC" id="3.6.1.66" evidence="7"/>
<dbReference type="RefSeq" id="WP_146961438.1">
    <property type="nucleotide sequence ID" value="NZ_CP042467.1"/>
</dbReference>
<dbReference type="GO" id="GO:0046872">
    <property type="term" value="F:metal ion binding"/>
    <property type="evidence" value="ECO:0007669"/>
    <property type="project" value="UniProtKB-KW"/>
</dbReference>
<dbReference type="SUPFAM" id="SSF52972">
    <property type="entry name" value="ITPase-like"/>
    <property type="match status" value="1"/>
</dbReference>
<dbReference type="Gene3D" id="3.90.950.10">
    <property type="match status" value="1"/>
</dbReference>
<dbReference type="GO" id="GO:0036222">
    <property type="term" value="F:XTP diphosphatase activity"/>
    <property type="evidence" value="ECO:0007669"/>
    <property type="project" value="UniProtKB-UniRule"/>
</dbReference>
<keyword evidence="2 7" id="KW-0479">Metal-binding</keyword>
<dbReference type="GO" id="GO:0017111">
    <property type="term" value="F:ribonucleoside triphosphate phosphatase activity"/>
    <property type="evidence" value="ECO:0007669"/>
    <property type="project" value="InterPro"/>
</dbReference>
<comment type="subunit">
    <text evidence="7">Homodimer.</text>
</comment>
<keyword evidence="4 7" id="KW-0378">Hydrolase</keyword>
<organism evidence="8 9">
    <name type="scientific">Microvenator marinus</name>
    <dbReference type="NCBI Taxonomy" id="2600177"/>
    <lineage>
        <taxon>Bacteria</taxon>
        <taxon>Deltaproteobacteria</taxon>
        <taxon>Bradymonadales</taxon>
        <taxon>Microvenatoraceae</taxon>
        <taxon>Microvenator</taxon>
    </lineage>
</organism>
<dbReference type="GO" id="GO:0009146">
    <property type="term" value="P:purine nucleoside triphosphate catabolic process"/>
    <property type="evidence" value="ECO:0007669"/>
    <property type="project" value="UniProtKB-UniRule"/>
</dbReference>
<reference evidence="8 9" key="1">
    <citation type="submission" date="2019-08" db="EMBL/GenBank/DDBJ databases">
        <authorList>
            <person name="Liang Q."/>
        </authorList>
    </citation>
    <scope>NUCLEOTIDE SEQUENCE [LARGE SCALE GENOMIC DNA]</scope>
    <source>
        <strain evidence="8 9">V1718</strain>
    </source>
</reference>
<dbReference type="CDD" id="cd00515">
    <property type="entry name" value="HAM1"/>
    <property type="match status" value="1"/>
</dbReference>
<proteinExistence type="inferred from homology"/>
<dbReference type="PANTHER" id="PTHR11067">
    <property type="entry name" value="INOSINE TRIPHOSPHATE PYROPHOSPHATASE/HAM1 PROTEIN"/>
    <property type="match status" value="1"/>
</dbReference>
<comment type="cofactor">
    <cofactor evidence="7">
        <name>Mg(2+)</name>
        <dbReference type="ChEBI" id="CHEBI:18420"/>
    </cofactor>
    <text evidence="7">Binds 1 Mg(2+) ion per subunit.</text>
</comment>
<evidence type="ECO:0000256" key="5">
    <source>
        <dbReference type="ARBA" id="ARBA00022842"/>
    </source>
</evidence>
<sequence length="221" mass="24749">MIIATRNKGKTREFEAIIQKVFPGITVQNLGDLTDVPEVVEDGDTFEHNARKKALEVSLFTGKTTLSDDSGLEILALDGAPGVYSARWAERAPGDTRPQDELNNLKLVEEVRKLAPDRRRAQYVAVLCLCVADDDSGREILARIGPKAGEMEVMDGRHIIEFRAEFRGRLQPEARGDGGFGYDPYFVLDDGRTMAELSLEEKNRISHRAQALEKLYRWSIS</sequence>
<comment type="catalytic activity">
    <reaction evidence="7">
        <text>dITP + H2O = dIMP + diphosphate + H(+)</text>
        <dbReference type="Rhea" id="RHEA:28342"/>
        <dbReference type="ChEBI" id="CHEBI:15377"/>
        <dbReference type="ChEBI" id="CHEBI:15378"/>
        <dbReference type="ChEBI" id="CHEBI:33019"/>
        <dbReference type="ChEBI" id="CHEBI:61194"/>
        <dbReference type="ChEBI" id="CHEBI:61382"/>
        <dbReference type="EC" id="3.6.1.66"/>
    </reaction>
</comment>
<dbReference type="InterPro" id="IPR029001">
    <property type="entry name" value="ITPase-like_fam"/>
</dbReference>
<dbReference type="GO" id="GO:0036220">
    <property type="term" value="F:ITP diphosphatase activity"/>
    <property type="evidence" value="ECO:0007669"/>
    <property type="project" value="UniProtKB-UniRule"/>
</dbReference>
<feature type="binding site" evidence="7">
    <location>
        <begin position="207"/>
        <end position="208"/>
    </location>
    <ligand>
        <name>substrate</name>
    </ligand>
</feature>
<keyword evidence="5 7" id="KW-0460">Magnesium</keyword>
<dbReference type="KEGG" id="bbae:FRD01_16155"/>
<evidence type="ECO:0000256" key="4">
    <source>
        <dbReference type="ARBA" id="ARBA00022801"/>
    </source>
</evidence>
<dbReference type="EMBL" id="CP042467">
    <property type="protein sequence ID" value="QED28741.1"/>
    <property type="molecule type" value="Genomic_DNA"/>
</dbReference>
<dbReference type="InterPro" id="IPR002637">
    <property type="entry name" value="RdgB/HAM1"/>
</dbReference>
<dbReference type="GO" id="GO:0009117">
    <property type="term" value="P:nucleotide metabolic process"/>
    <property type="evidence" value="ECO:0007669"/>
    <property type="project" value="UniProtKB-KW"/>
</dbReference>
<feature type="binding site" evidence="7">
    <location>
        <begin position="5"/>
        <end position="10"/>
    </location>
    <ligand>
        <name>substrate</name>
    </ligand>
</feature>
<name>A0A5B8XTW5_9DELT</name>
<dbReference type="AlphaFoldDB" id="A0A5B8XTW5"/>
<dbReference type="InterPro" id="IPR020922">
    <property type="entry name" value="dITP/XTP_pyrophosphatase"/>
</dbReference>
<dbReference type="Proteomes" id="UP000321595">
    <property type="component" value="Chromosome"/>
</dbReference>
<keyword evidence="6 7" id="KW-0546">Nucleotide metabolism</keyword>
<dbReference type="PANTHER" id="PTHR11067:SF9">
    <property type="entry name" value="INOSINE TRIPHOSPHATE PYROPHOSPHATASE"/>
    <property type="match status" value="1"/>
</dbReference>
<evidence type="ECO:0000256" key="3">
    <source>
        <dbReference type="ARBA" id="ARBA00022741"/>
    </source>
</evidence>
<comment type="catalytic activity">
    <reaction evidence="7">
        <text>XTP + H2O = XMP + diphosphate + H(+)</text>
        <dbReference type="Rhea" id="RHEA:28610"/>
        <dbReference type="ChEBI" id="CHEBI:15377"/>
        <dbReference type="ChEBI" id="CHEBI:15378"/>
        <dbReference type="ChEBI" id="CHEBI:33019"/>
        <dbReference type="ChEBI" id="CHEBI:57464"/>
        <dbReference type="ChEBI" id="CHEBI:61314"/>
        <dbReference type="EC" id="3.6.1.66"/>
    </reaction>
</comment>
<evidence type="ECO:0000256" key="2">
    <source>
        <dbReference type="ARBA" id="ARBA00022723"/>
    </source>
</evidence>
<protein>
    <recommendedName>
        <fullName evidence="7">dITP/XTP pyrophosphatase</fullName>
        <ecNumber evidence="7">3.6.1.66</ecNumber>
    </recommendedName>
    <alternativeName>
        <fullName evidence="7">Non-canonical purine NTP pyrophosphatase</fullName>
    </alternativeName>
    <alternativeName>
        <fullName evidence="7">Non-standard purine NTP pyrophosphatase</fullName>
    </alternativeName>
    <alternativeName>
        <fullName evidence="7">Nucleoside-triphosphate diphosphatase</fullName>
    </alternativeName>
    <alternativeName>
        <fullName evidence="7">Nucleoside-triphosphate pyrophosphatase</fullName>
        <shortName evidence="7">NTPase</shortName>
    </alternativeName>
</protein>
<evidence type="ECO:0000256" key="6">
    <source>
        <dbReference type="ARBA" id="ARBA00023080"/>
    </source>
</evidence>
<comment type="caution">
    <text evidence="7">Lacks conserved residue(s) required for the propagation of feature annotation.</text>
</comment>
<dbReference type="OrthoDB" id="9807456at2"/>
<dbReference type="Pfam" id="PF01725">
    <property type="entry name" value="Ham1p_like"/>
    <property type="match status" value="1"/>
</dbReference>
<accession>A0A5B8XTW5</accession>
<feature type="binding site" evidence="7">
    <location>
        <position position="70"/>
    </location>
    <ligand>
        <name>substrate</name>
    </ligand>
</feature>
<gene>
    <name evidence="8" type="ORF">FRD01_16155</name>
</gene>
<dbReference type="HAMAP" id="MF_01405">
    <property type="entry name" value="Non_canon_purine_NTPase"/>
    <property type="match status" value="1"/>
</dbReference>
<feature type="binding site" evidence="7">
    <location>
        <position position="202"/>
    </location>
    <ligand>
        <name>substrate</name>
    </ligand>
</feature>
<comment type="similarity">
    <text evidence="1 7">Belongs to the HAM1 NTPase family.</text>
</comment>
<dbReference type="GO" id="GO:0005829">
    <property type="term" value="C:cytosol"/>
    <property type="evidence" value="ECO:0007669"/>
    <property type="project" value="TreeGrafter"/>
</dbReference>